<dbReference type="AlphaFoldDB" id="A0A0C3DCM4"/>
<dbReference type="EMBL" id="KN822169">
    <property type="protein sequence ID" value="KIM53846.1"/>
    <property type="molecule type" value="Genomic_DNA"/>
</dbReference>
<organism evidence="1 2">
    <name type="scientific">Scleroderma citrinum Foug A</name>
    <dbReference type="NCBI Taxonomy" id="1036808"/>
    <lineage>
        <taxon>Eukaryota</taxon>
        <taxon>Fungi</taxon>
        <taxon>Dikarya</taxon>
        <taxon>Basidiomycota</taxon>
        <taxon>Agaricomycotina</taxon>
        <taxon>Agaricomycetes</taxon>
        <taxon>Agaricomycetidae</taxon>
        <taxon>Boletales</taxon>
        <taxon>Sclerodermatineae</taxon>
        <taxon>Sclerodermataceae</taxon>
        <taxon>Scleroderma</taxon>
    </lineage>
</organism>
<keyword evidence="2" id="KW-1185">Reference proteome</keyword>
<reference evidence="2" key="2">
    <citation type="submission" date="2015-01" db="EMBL/GenBank/DDBJ databases">
        <title>Evolutionary Origins and Diversification of the Mycorrhizal Mutualists.</title>
        <authorList>
            <consortium name="DOE Joint Genome Institute"/>
            <consortium name="Mycorrhizal Genomics Consortium"/>
            <person name="Kohler A."/>
            <person name="Kuo A."/>
            <person name="Nagy L.G."/>
            <person name="Floudas D."/>
            <person name="Copeland A."/>
            <person name="Barry K.W."/>
            <person name="Cichocki N."/>
            <person name="Veneault-Fourrey C."/>
            <person name="LaButti K."/>
            <person name="Lindquist E.A."/>
            <person name="Lipzen A."/>
            <person name="Lundell T."/>
            <person name="Morin E."/>
            <person name="Murat C."/>
            <person name="Riley R."/>
            <person name="Ohm R."/>
            <person name="Sun H."/>
            <person name="Tunlid A."/>
            <person name="Henrissat B."/>
            <person name="Grigoriev I.V."/>
            <person name="Hibbett D.S."/>
            <person name="Martin F."/>
        </authorList>
    </citation>
    <scope>NUCLEOTIDE SEQUENCE [LARGE SCALE GENOMIC DNA]</scope>
    <source>
        <strain evidence="2">Foug A</strain>
    </source>
</reference>
<dbReference type="OrthoDB" id="5570013at2759"/>
<evidence type="ECO:0000313" key="2">
    <source>
        <dbReference type="Proteomes" id="UP000053989"/>
    </source>
</evidence>
<dbReference type="InParanoid" id="A0A0C3DCM4"/>
<protein>
    <submittedName>
        <fullName evidence="1">Uncharacterized protein</fullName>
    </submittedName>
</protein>
<gene>
    <name evidence="1" type="ORF">SCLCIDRAFT_408288</name>
</gene>
<reference evidence="1 2" key="1">
    <citation type="submission" date="2014-04" db="EMBL/GenBank/DDBJ databases">
        <authorList>
            <consortium name="DOE Joint Genome Institute"/>
            <person name="Kuo A."/>
            <person name="Kohler A."/>
            <person name="Nagy L.G."/>
            <person name="Floudas D."/>
            <person name="Copeland A."/>
            <person name="Barry K.W."/>
            <person name="Cichocki N."/>
            <person name="Veneault-Fourrey C."/>
            <person name="LaButti K."/>
            <person name="Lindquist E.A."/>
            <person name="Lipzen A."/>
            <person name="Lundell T."/>
            <person name="Morin E."/>
            <person name="Murat C."/>
            <person name="Sun H."/>
            <person name="Tunlid A."/>
            <person name="Henrissat B."/>
            <person name="Grigoriev I.V."/>
            <person name="Hibbett D.S."/>
            <person name="Martin F."/>
            <person name="Nordberg H.P."/>
            <person name="Cantor M.N."/>
            <person name="Hua S.X."/>
        </authorList>
    </citation>
    <scope>NUCLEOTIDE SEQUENCE [LARGE SCALE GENOMIC DNA]</scope>
    <source>
        <strain evidence="1 2">Foug A</strain>
    </source>
</reference>
<dbReference type="HOGENOM" id="CLU_037980_1_0_1"/>
<proteinExistence type="predicted"/>
<accession>A0A0C3DCM4</accession>
<dbReference type="STRING" id="1036808.A0A0C3DCM4"/>
<evidence type="ECO:0000313" key="1">
    <source>
        <dbReference type="EMBL" id="KIM53846.1"/>
    </source>
</evidence>
<name>A0A0C3DCM4_9AGAM</name>
<dbReference type="Proteomes" id="UP000053989">
    <property type="component" value="Unassembled WGS sequence"/>
</dbReference>
<sequence length="380" mass="41848">MAFRSHGTVVGEVGAGDGEVVNQINNANWESYESNPAWPMRPHAGDGYRYGARTTFTLPVDADSLYLFARGAYQHGNVRIIQSGTVERGTVHVEIRAAYHEERALSRVALYRLRRGSNEHGIGIYTPVWGWTLNHRDQVQFQVTFTFPTSPAETPLRIRRFETETGLFSYTLGNLYETMFFDQISITTSNSNIKVESITLEHGIFKSSNGYIAGHYNASRLLKLVTSNEQIKATILLFDGDSSGTELEMQTCNSPIKSEVSLISQSNTGGTFRVSARSSNSPISLQYAEAPPTSTLTSNVTTSNNEALVKMHSTFEGTFEVATSNASSVLKASRGDDGRRVIHQRKVGSSIVGSVSWGERRRLRGSTSVRSSNGRVSLEV</sequence>